<comment type="caution">
    <text evidence="2">The sequence shown here is derived from an EMBL/GenBank/DDBJ whole genome shotgun (WGS) entry which is preliminary data.</text>
</comment>
<proteinExistence type="predicted"/>
<dbReference type="EMBL" id="PYSW02000037">
    <property type="protein sequence ID" value="KAG2377689.1"/>
    <property type="molecule type" value="Genomic_DNA"/>
</dbReference>
<organism evidence="2 3">
    <name type="scientific">Naegleria lovaniensis</name>
    <name type="common">Amoeba</name>
    <dbReference type="NCBI Taxonomy" id="51637"/>
    <lineage>
        <taxon>Eukaryota</taxon>
        <taxon>Discoba</taxon>
        <taxon>Heterolobosea</taxon>
        <taxon>Tetramitia</taxon>
        <taxon>Eutetramitia</taxon>
        <taxon>Vahlkampfiidae</taxon>
        <taxon>Naegleria</taxon>
    </lineage>
</organism>
<feature type="coiled-coil region" evidence="1">
    <location>
        <begin position="35"/>
        <end position="95"/>
    </location>
</feature>
<dbReference type="Proteomes" id="UP000816034">
    <property type="component" value="Unassembled WGS sequence"/>
</dbReference>
<sequence>MRNVLRVLNSTEFQVITELPLIDDPYFKSLSENVEKCVDNSMEEVQKKVKQLERLHEQEMEKIKVYHKHEEEKMKEQFKQEMKKKEDKIKKEFLQGKLDILCGCLFLTGKEKIVSFEHADVIACLLTGTVEKVRDLVSTEDDAFLLALAFSLPVKNQQQTVTFKTAVLESLQSKLELLRNFLHPSNSLQPPSK</sequence>
<accession>A0AA88GHQ0</accession>
<keyword evidence="1" id="KW-0175">Coiled coil</keyword>
<evidence type="ECO:0000256" key="1">
    <source>
        <dbReference type="SAM" id="Coils"/>
    </source>
</evidence>
<keyword evidence="3" id="KW-1185">Reference proteome</keyword>
<evidence type="ECO:0000313" key="2">
    <source>
        <dbReference type="EMBL" id="KAG2377689.1"/>
    </source>
</evidence>
<dbReference type="GeneID" id="68101659"/>
<reference evidence="2 3" key="1">
    <citation type="journal article" date="2018" name="BMC Genomics">
        <title>The genome of Naegleria lovaniensis, the basis for a comparative approach to unravel pathogenicity factors of the human pathogenic amoeba N. fowleri.</title>
        <authorList>
            <person name="Liechti N."/>
            <person name="Schurch N."/>
            <person name="Bruggmann R."/>
            <person name="Wittwer M."/>
        </authorList>
    </citation>
    <scope>NUCLEOTIDE SEQUENCE [LARGE SCALE GENOMIC DNA]</scope>
    <source>
        <strain evidence="2 3">ATCC 30569</strain>
    </source>
</reference>
<name>A0AA88GHQ0_NAELO</name>
<protein>
    <submittedName>
        <fullName evidence="2">Uncharacterized protein</fullName>
    </submittedName>
</protein>
<dbReference type="RefSeq" id="XP_044544951.1">
    <property type="nucleotide sequence ID" value="XM_044699367.1"/>
</dbReference>
<evidence type="ECO:0000313" key="3">
    <source>
        <dbReference type="Proteomes" id="UP000816034"/>
    </source>
</evidence>
<gene>
    <name evidence="2" type="ORF">C9374_009205</name>
</gene>
<dbReference type="AlphaFoldDB" id="A0AA88GHQ0"/>